<dbReference type="EMBL" id="KX397364">
    <property type="protein sequence ID" value="ANZ48090.1"/>
    <property type="molecule type" value="Genomic_DNA"/>
</dbReference>
<sequence>MKTPQAEAAWMKFGEEIEQAVGSMPRPKTPEELRIEHFAQFKIETHRKQLGAYGLVHSFNRLLRLAVSIETRRKMVMPDLEEVLRKHPRLFKETATVTEFFESCLPKLRLKPEEVMIFNQANGCWVSYLDVIERNDVCQLTLGDLKVLKRDVGYRVDLKANIAALENEIFEVEKLRVKITVKGNFGKRSYKAMWPTPAGSASLATSWIQKRLASMQVYPEEVQFTLPDGRKADGIHLVSTKSKLRLTDLRFKDEDLLPVGTKPMTVGAFENKILQQEGVMIILRLPADQSIPYFFIRRAPDDLPVQEYVRKILSRYELKPEDVVFIHGVSMRPFNPDEFYTMKQLRQSYQGKVQ</sequence>
<dbReference type="OrthoDB" id="34818at10239"/>
<protein>
    <submittedName>
        <fullName evidence="1">Uncharacterized protein</fullName>
    </submittedName>
</protein>
<dbReference type="RefSeq" id="YP_009290695.1">
    <property type="nucleotide sequence ID" value="NC_031107.2"/>
</dbReference>
<dbReference type="Proteomes" id="UP000202181">
    <property type="component" value="Segment"/>
</dbReference>
<organism evidence="1 2">
    <name type="scientific">Erwinia phage vB_EamM_Asesino</name>
    <dbReference type="NCBI Taxonomy" id="1883370"/>
    <lineage>
        <taxon>Viruses</taxon>
        <taxon>Duplodnaviria</taxon>
        <taxon>Heunggongvirae</taxon>
        <taxon>Uroviricota</taxon>
        <taxon>Caudoviricetes</taxon>
        <taxon>Chimalliviridae</taxon>
        <taxon>Erskinevirus</taxon>
        <taxon>Erskinevirus asesino</taxon>
    </lineage>
</organism>
<gene>
    <name evidence="1" type="ORF">ASESINO_77</name>
</gene>
<accession>A0A1B2IA09</accession>
<dbReference type="KEGG" id="vg:29057027"/>
<evidence type="ECO:0000313" key="1">
    <source>
        <dbReference type="EMBL" id="ANZ48090.1"/>
    </source>
</evidence>
<keyword evidence="2" id="KW-1185">Reference proteome</keyword>
<dbReference type="GeneID" id="29057027"/>
<name>A0A1B2IA09_9CAUD</name>
<evidence type="ECO:0000313" key="2">
    <source>
        <dbReference type="Proteomes" id="UP000202181"/>
    </source>
</evidence>
<proteinExistence type="predicted"/>
<reference evidence="1" key="1">
    <citation type="submission" date="2016-06" db="EMBL/GenBank/DDBJ databases">
        <authorList>
            <person name="Berg J.A."/>
            <person name="Hyde J.R."/>
            <person name="Breakwell D.P."/>
            <person name="Hope S."/>
            <person name="Grose J.H."/>
        </authorList>
    </citation>
    <scope>NUCLEOTIDE SEQUENCE [LARGE SCALE GENOMIC DNA]</scope>
</reference>